<dbReference type="Gene3D" id="3.90.1300.10">
    <property type="entry name" value="Amidase signature (AS) domain"/>
    <property type="match status" value="1"/>
</dbReference>
<organism evidence="3 4">
    <name type="scientific">Roseateles subflavus</name>
    <dbReference type="NCBI Taxonomy" id="3053353"/>
    <lineage>
        <taxon>Bacteria</taxon>
        <taxon>Pseudomonadati</taxon>
        <taxon>Pseudomonadota</taxon>
        <taxon>Betaproteobacteria</taxon>
        <taxon>Burkholderiales</taxon>
        <taxon>Sphaerotilaceae</taxon>
        <taxon>Roseateles</taxon>
    </lineage>
</organism>
<dbReference type="InterPro" id="IPR036928">
    <property type="entry name" value="AS_sf"/>
</dbReference>
<dbReference type="InterPro" id="IPR000120">
    <property type="entry name" value="Amidase"/>
</dbReference>
<dbReference type="SUPFAM" id="SSF75304">
    <property type="entry name" value="Amidase signature (AS) enzymes"/>
    <property type="match status" value="1"/>
</dbReference>
<dbReference type="PROSITE" id="PS00571">
    <property type="entry name" value="AMIDASES"/>
    <property type="match status" value="1"/>
</dbReference>
<comment type="similarity">
    <text evidence="1">Belongs to the amidase family.</text>
</comment>
<dbReference type="InterPro" id="IPR023631">
    <property type="entry name" value="Amidase_dom"/>
</dbReference>
<sequence>MMEDVLDMSASDLMLAYREGALSPVAVLHAVLDQVGRLDDRIQAFREVDAEGALRDARASEQRWRQGMPCGQLDGVPVSVKDMIATRGMSTRFGSRTVPSDYLVDVDAPSVELLRRAGAVIFGKTTTTEFGNKIVSDSPLTGVTCNPWDLTKTSGGSSSGAGAALAARMGPLAVGTDGGGSIRVPAAWNGVCGLKPSFKRVPTMEPHNVGELSNVGPMARTVQDLALMLNVMARPWPRDWQSFGGPVEDFCRGLNRGVEGLRVAFSVNLGIVAVDPQIARATLDAGLLLEQQGARMTWLEAVEPLQGYLQSEMHSIQWMARSEQLVRQTPEPLRSLMDPEILDLAECGRRLPASRLMDAMKARMELAGAMHAFFDSYDVLVCPTFHRFPPAAPGLPPDMRTAPPLTSWCNQTQQPAASVPCGLSEDGLPIGLQVIGPRHHDGMVLRVCRAYERARGAFPAPPLVRHHEEAS</sequence>
<dbReference type="RefSeq" id="WP_285982416.1">
    <property type="nucleotide sequence ID" value="NZ_JASVDS010000002.1"/>
</dbReference>
<dbReference type="PANTHER" id="PTHR11895">
    <property type="entry name" value="TRANSAMIDASE"/>
    <property type="match status" value="1"/>
</dbReference>
<accession>A0ABT7LHM3</accession>
<reference evidence="3 4" key="1">
    <citation type="submission" date="2023-06" db="EMBL/GenBank/DDBJ databases">
        <title>Pelomonas sp. APW6 16S ribosomal RNA gene genome sequencing and assembly.</title>
        <authorList>
            <person name="Woo H."/>
        </authorList>
    </citation>
    <scope>NUCLEOTIDE SEQUENCE [LARGE SCALE GENOMIC DNA]</scope>
    <source>
        <strain evidence="3 4">APW6</strain>
    </source>
</reference>
<dbReference type="Proteomes" id="UP001238603">
    <property type="component" value="Unassembled WGS sequence"/>
</dbReference>
<dbReference type="PANTHER" id="PTHR11895:SF7">
    <property type="entry name" value="GLUTAMYL-TRNA(GLN) AMIDOTRANSFERASE SUBUNIT A, MITOCHONDRIAL"/>
    <property type="match status" value="1"/>
</dbReference>
<evidence type="ECO:0000259" key="2">
    <source>
        <dbReference type="Pfam" id="PF01425"/>
    </source>
</evidence>
<comment type="caution">
    <text evidence="3">The sequence shown here is derived from an EMBL/GenBank/DDBJ whole genome shotgun (WGS) entry which is preliminary data.</text>
</comment>
<feature type="domain" description="Amidase" evidence="2">
    <location>
        <begin position="27"/>
        <end position="445"/>
    </location>
</feature>
<dbReference type="InterPro" id="IPR020556">
    <property type="entry name" value="Amidase_CS"/>
</dbReference>
<evidence type="ECO:0000256" key="1">
    <source>
        <dbReference type="ARBA" id="ARBA00009199"/>
    </source>
</evidence>
<dbReference type="EMBL" id="JASVDS010000002">
    <property type="protein sequence ID" value="MDL5032339.1"/>
    <property type="molecule type" value="Genomic_DNA"/>
</dbReference>
<evidence type="ECO:0000313" key="4">
    <source>
        <dbReference type="Proteomes" id="UP001238603"/>
    </source>
</evidence>
<proteinExistence type="inferred from homology"/>
<name>A0ABT7LHM3_9BURK</name>
<dbReference type="Pfam" id="PF01425">
    <property type="entry name" value="Amidase"/>
    <property type="match status" value="1"/>
</dbReference>
<evidence type="ECO:0000313" key="3">
    <source>
        <dbReference type="EMBL" id="MDL5032339.1"/>
    </source>
</evidence>
<gene>
    <name evidence="3" type="ORF">QRD43_10540</name>
</gene>
<protein>
    <submittedName>
        <fullName evidence="3">Amidase family protein</fullName>
    </submittedName>
</protein>
<keyword evidence="4" id="KW-1185">Reference proteome</keyword>